<organism evidence="2 3">
    <name type="scientific">Paenirhodobacter hankyongi</name>
    <dbReference type="NCBI Taxonomy" id="2294033"/>
    <lineage>
        <taxon>Bacteria</taxon>
        <taxon>Pseudomonadati</taxon>
        <taxon>Pseudomonadota</taxon>
        <taxon>Alphaproteobacteria</taxon>
        <taxon>Rhodobacterales</taxon>
        <taxon>Rhodobacter group</taxon>
        <taxon>Paenirhodobacter</taxon>
    </lineage>
</organism>
<evidence type="ECO:0000259" key="1">
    <source>
        <dbReference type="Pfam" id="PF12680"/>
    </source>
</evidence>
<dbReference type="Proteomes" id="UP000279673">
    <property type="component" value="Unassembled WGS sequence"/>
</dbReference>
<name>A0A421BXJ0_9RHOB</name>
<feature type="domain" description="SnoaL-like" evidence="1">
    <location>
        <begin position="10"/>
        <end position="116"/>
    </location>
</feature>
<dbReference type="InterPro" id="IPR032710">
    <property type="entry name" value="NTF2-like_dom_sf"/>
</dbReference>
<gene>
    <name evidence="2" type="ORF">DYS74_01675</name>
</gene>
<dbReference type="AlphaFoldDB" id="A0A421BXJ0"/>
<accession>A0A421BXJ0</accession>
<proteinExistence type="predicted"/>
<dbReference type="SUPFAM" id="SSF54427">
    <property type="entry name" value="NTF2-like"/>
    <property type="match status" value="1"/>
</dbReference>
<dbReference type="RefSeq" id="WP_121530414.1">
    <property type="nucleotide sequence ID" value="NZ_RCHI01000001.1"/>
</dbReference>
<dbReference type="Gene3D" id="3.10.450.50">
    <property type="match status" value="1"/>
</dbReference>
<reference evidence="2 3" key="1">
    <citation type="submission" date="2018-10" db="EMBL/GenBank/DDBJ databases">
        <title>Rhodobacter sp . BO-81.</title>
        <authorList>
            <person name="Im W.T."/>
        </authorList>
    </citation>
    <scope>NUCLEOTIDE SEQUENCE [LARGE SCALE GENOMIC DNA]</scope>
    <source>
        <strain evidence="2 3">BO-81</strain>
    </source>
</reference>
<dbReference type="Pfam" id="PF12680">
    <property type="entry name" value="SnoaL_2"/>
    <property type="match status" value="1"/>
</dbReference>
<dbReference type="InterPro" id="IPR037401">
    <property type="entry name" value="SnoaL-like"/>
</dbReference>
<sequence>MSAVDLTQSFLGAVFSGQLEEALALTAPEARFISVSPRDNAANPLHGTFVGPEGAKAFFGGFGALLEPGEFTVEAAFGDDHHAALYGQFRHTVRATGKPFASDWALITRVEGGKLTLYHFYEDSDALTRART</sequence>
<keyword evidence="3" id="KW-1185">Reference proteome</keyword>
<evidence type="ECO:0000313" key="3">
    <source>
        <dbReference type="Proteomes" id="UP000279673"/>
    </source>
</evidence>
<comment type="caution">
    <text evidence="2">The sequence shown here is derived from an EMBL/GenBank/DDBJ whole genome shotgun (WGS) entry which is preliminary data.</text>
</comment>
<protein>
    <recommendedName>
        <fullName evidence="1">SnoaL-like domain-containing protein</fullName>
    </recommendedName>
</protein>
<evidence type="ECO:0000313" key="2">
    <source>
        <dbReference type="EMBL" id="RLL73052.1"/>
    </source>
</evidence>
<dbReference type="EMBL" id="RCHI01000001">
    <property type="protein sequence ID" value="RLL73052.1"/>
    <property type="molecule type" value="Genomic_DNA"/>
</dbReference>